<organism evidence="1 3">
    <name type="scientific">Gibberella zeae (strain ATCC MYA-4620 / CBS 123657 / FGSC 9075 / NRRL 31084 / PH-1)</name>
    <name type="common">Wheat head blight fungus</name>
    <name type="synonym">Fusarium graminearum</name>
    <dbReference type="NCBI Taxonomy" id="229533"/>
    <lineage>
        <taxon>Eukaryota</taxon>
        <taxon>Fungi</taxon>
        <taxon>Dikarya</taxon>
        <taxon>Ascomycota</taxon>
        <taxon>Pezizomycotina</taxon>
        <taxon>Sordariomycetes</taxon>
        <taxon>Hypocreomycetidae</taxon>
        <taxon>Hypocreales</taxon>
        <taxon>Nectriaceae</taxon>
        <taxon>Fusarium</taxon>
    </lineage>
</organism>
<evidence type="ECO:0000313" key="2">
    <source>
        <dbReference type="EnsemblFungi" id="CEF74867"/>
    </source>
</evidence>
<proteinExistence type="predicted"/>
<dbReference type="VEuPathDB" id="FungiDB:FGRAMPH1_01G06125"/>
<dbReference type="InParanoid" id="I1S5N7"/>
<sequence length="116" mass="13051">MGSRVARATFPPGFNWRAFLERPSVSVQLPRCRLLLAGITQSFEATEGLVEALLISCCNRDPVIKSYDWLEVGILLHIPESSPLLGQYLARPLVANREKEWDFSLVSLPPFRLAIK</sequence>
<dbReference type="RefSeq" id="XP_011318491.1">
    <property type="nucleotide sequence ID" value="XM_011320189.1"/>
</dbReference>
<name>I1S5N7_GIBZE</name>
<reference evidence="2 3" key="2">
    <citation type="journal article" date="2010" name="Nature">
        <title>Comparative genomics reveals mobile pathogenicity chromosomes in Fusarium.</title>
        <authorList>
            <person name="Ma L.J."/>
            <person name="van der Does H.C."/>
            <person name="Borkovich K.A."/>
            <person name="Coleman J.J."/>
            <person name="Daboussi M.J."/>
            <person name="Di Pietro A."/>
            <person name="Dufresne M."/>
            <person name="Freitag M."/>
            <person name="Grabherr M."/>
            <person name="Henrissat B."/>
            <person name="Houterman P.M."/>
            <person name="Kang S."/>
            <person name="Shim W.B."/>
            <person name="Woloshuk C."/>
            <person name="Xie X."/>
            <person name="Xu J.R."/>
            <person name="Antoniw J."/>
            <person name="Baker S.E."/>
            <person name="Bluhm B.H."/>
            <person name="Breakspear A."/>
            <person name="Brown D.W."/>
            <person name="Butchko R.A."/>
            <person name="Chapman S."/>
            <person name="Coulson R."/>
            <person name="Coutinho P.M."/>
            <person name="Danchin E.G."/>
            <person name="Diener A."/>
            <person name="Gale L.R."/>
            <person name="Gardiner D.M."/>
            <person name="Goff S."/>
            <person name="Hammond-Kosack K.E."/>
            <person name="Hilburn K."/>
            <person name="Hua-Van A."/>
            <person name="Jonkers W."/>
            <person name="Kazan K."/>
            <person name="Kodira C.D."/>
            <person name="Koehrsen M."/>
            <person name="Kumar L."/>
            <person name="Lee Y.H."/>
            <person name="Li L."/>
            <person name="Manners J.M."/>
            <person name="Miranda-Saavedra D."/>
            <person name="Mukherjee M."/>
            <person name="Park G."/>
            <person name="Park J."/>
            <person name="Park S.Y."/>
            <person name="Proctor R.H."/>
            <person name="Regev A."/>
            <person name="Ruiz-Roldan M.C."/>
            <person name="Sain D."/>
            <person name="Sakthikumar S."/>
            <person name="Sykes S."/>
            <person name="Schwartz D.C."/>
            <person name="Turgeon B.G."/>
            <person name="Wapinski I."/>
            <person name="Yoder O."/>
            <person name="Young S."/>
            <person name="Zeng Q."/>
            <person name="Zhou S."/>
            <person name="Galagan J."/>
            <person name="Cuomo C.A."/>
            <person name="Kistler H.C."/>
            <person name="Rep M."/>
        </authorList>
    </citation>
    <scope>GENOME REANNOTATION</scope>
    <source>
        <strain evidence="3">ATCC MYA-4620 / CBS 123657 / FGSC 9075 / NRRL 31084 / PH-1</strain>
        <strain evidence="2">PH-1 / ATCC MYA-4620 / FGSC 9075 / NRRL 31084</strain>
    </source>
</reference>
<dbReference type="Proteomes" id="UP000070720">
    <property type="component" value="Chromosome 1"/>
</dbReference>
<protein>
    <submittedName>
        <fullName evidence="1">Chromosome 1, complete genome</fullName>
    </submittedName>
</protein>
<evidence type="ECO:0000313" key="3">
    <source>
        <dbReference type="Proteomes" id="UP000070720"/>
    </source>
</evidence>
<accession>A0A098D8U1</accession>
<accession>I1S5N7</accession>
<gene>
    <name evidence="1" type="ORF">FGRAMPH1_01T06125</name>
</gene>
<dbReference type="HOGENOM" id="CLU_2097099_0_0_1"/>
<dbReference type="AlphaFoldDB" id="I1S5N7"/>
<reference evidence="2 3" key="1">
    <citation type="journal article" date="2007" name="Science">
        <title>The Fusarium graminearum genome reveals a link between localized polymorphism and pathogen specialization.</title>
        <authorList>
            <person name="Cuomo C.A."/>
            <person name="Gueldener U."/>
            <person name="Xu J.-R."/>
            <person name="Trail F."/>
            <person name="Turgeon B.G."/>
            <person name="Di Pietro A."/>
            <person name="Walton J.D."/>
            <person name="Ma L.-J."/>
            <person name="Baker S.E."/>
            <person name="Rep M."/>
            <person name="Adam G."/>
            <person name="Antoniw J."/>
            <person name="Baldwin T."/>
            <person name="Calvo S.E."/>
            <person name="Chang Y.-L."/>
            <person name="DeCaprio D."/>
            <person name="Gale L.R."/>
            <person name="Gnerre S."/>
            <person name="Goswami R.S."/>
            <person name="Hammond-Kosack K."/>
            <person name="Harris L.J."/>
            <person name="Hilburn K."/>
            <person name="Kennell J.C."/>
            <person name="Kroken S."/>
            <person name="Magnuson J.K."/>
            <person name="Mannhaupt G."/>
            <person name="Mauceli E.W."/>
            <person name="Mewes H.-W."/>
            <person name="Mitterbauer R."/>
            <person name="Muehlbauer G."/>
            <person name="Muensterkoetter M."/>
            <person name="Nelson D."/>
            <person name="O'Donnell K."/>
            <person name="Ouellet T."/>
            <person name="Qi W."/>
            <person name="Quesneville H."/>
            <person name="Roncero M.I.G."/>
            <person name="Seong K.-Y."/>
            <person name="Tetko I.V."/>
            <person name="Urban M."/>
            <person name="Waalwijk C."/>
            <person name="Ward T.J."/>
            <person name="Yao J."/>
            <person name="Birren B.W."/>
            <person name="Kistler H.C."/>
        </authorList>
    </citation>
    <scope>NUCLEOTIDE SEQUENCE [LARGE SCALE GENOMIC DNA]</scope>
    <source>
        <strain evidence="3">ATCC MYA-4620 / CBS 123657 / FGSC 9075 / NRRL 31084 / PH-1</strain>
        <strain evidence="2">PH-1 / ATCC MYA-4620 / FGSC 9075 / NRRL 31084</strain>
    </source>
</reference>
<dbReference type="EMBL" id="HG970332">
    <property type="protein sequence ID" value="CEF74867.1"/>
    <property type="molecule type" value="Genomic_DNA"/>
</dbReference>
<dbReference type="KEGG" id="fgr:FGSG_12158"/>
<dbReference type="EnsemblFungi" id="CEF74867">
    <property type="protein sequence ID" value="CEF74867"/>
    <property type="gene ID" value="FGRRES_12158"/>
</dbReference>
<evidence type="ECO:0000313" key="1">
    <source>
        <dbReference type="EMBL" id="CEF74867.1"/>
    </source>
</evidence>
<reference evidence="1 3" key="3">
    <citation type="journal article" date="2015" name="BMC Genomics">
        <title>The completed genome sequence of the pathogenic ascomycete fungus Fusarium graminearum.</title>
        <authorList>
            <person name="King R."/>
            <person name="Urban M."/>
            <person name="Hammond-Kosack M.C."/>
            <person name="Hassani-Pak K."/>
            <person name="Hammond-Kosack K.E."/>
        </authorList>
    </citation>
    <scope>NUCLEOTIDE SEQUENCE [LARGE SCALE GENOMIC DNA]</scope>
    <source>
        <strain evidence="3">ATCC MYA-4620 / CBS 123657 / FGSC 9075 / NRRL 31084 / PH-1</strain>
        <strain evidence="1">PH-1</strain>
    </source>
</reference>
<reference evidence="2" key="4">
    <citation type="submission" date="2017-01" db="UniProtKB">
        <authorList>
            <consortium name="EnsemblFungi"/>
        </authorList>
    </citation>
    <scope>IDENTIFICATION</scope>
    <source>
        <strain evidence="2">PH-1 / ATCC MYA-4620 / FGSC 9075 / NRRL 31084</strain>
    </source>
</reference>
<keyword evidence="3" id="KW-1185">Reference proteome</keyword>